<evidence type="ECO:0000256" key="2">
    <source>
        <dbReference type="ARBA" id="ARBA00022723"/>
    </source>
</evidence>
<keyword evidence="2" id="KW-0479">Metal-binding</keyword>
<dbReference type="EMBL" id="HBIM01000783">
    <property type="protein sequence ID" value="CAE0402393.1"/>
    <property type="molecule type" value="Transcribed_RNA"/>
</dbReference>
<dbReference type="InterPro" id="IPR023214">
    <property type="entry name" value="HAD_sf"/>
</dbReference>
<organism evidence="6">
    <name type="scientific">Amphora coffeiformis</name>
    <dbReference type="NCBI Taxonomy" id="265554"/>
    <lineage>
        <taxon>Eukaryota</taxon>
        <taxon>Sar</taxon>
        <taxon>Stramenopiles</taxon>
        <taxon>Ochrophyta</taxon>
        <taxon>Bacillariophyta</taxon>
        <taxon>Bacillariophyceae</taxon>
        <taxon>Bacillariophycidae</taxon>
        <taxon>Thalassiophysales</taxon>
        <taxon>Catenulaceae</taxon>
        <taxon>Amphora</taxon>
    </lineage>
</organism>
<dbReference type="GO" id="GO:0008253">
    <property type="term" value="F:5'-nucleotidase activity"/>
    <property type="evidence" value="ECO:0007669"/>
    <property type="project" value="TreeGrafter"/>
</dbReference>
<evidence type="ECO:0000256" key="4">
    <source>
        <dbReference type="ARBA" id="ARBA00022842"/>
    </source>
</evidence>
<keyword evidence="5" id="KW-0732">Signal</keyword>
<evidence type="ECO:0000256" key="1">
    <source>
        <dbReference type="ARBA" id="ARBA00009589"/>
    </source>
</evidence>
<dbReference type="PANTHER" id="PTHR12103">
    <property type="entry name" value="5'-NUCLEOTIDASE DOMAIN-CONTAINING"/>
    <property type="match status" value="1"/>
</dbReference>
<dbReference type="NCBIfam" id="TIGR02244">
    <property type="entry name" value="HAD-IG-Ncltidse"/>
    <property type="match status" value="1"/>
</dbReference>
<dbReference type="InterPro" id="IPR008380">
    <property type="entry name" value="HAD-SF_hydro_IG_5-nucl"/>
</dbReference>
<protein>
    <recommendedName>
        <fullName evidence="7">5'-nucleotidase domain-containing protein</fullName>
    </recommendedName>
</protein>
<feature type="chain" id="PRO_5031135921" description="5'-nucleotidase domain-containing protein" evidence="5">
    <location>
        <begin position="23"/>
        <end position="621"/>
    </location>
</feature>
<sequence length="621" mass="71164">MMLVMMTMMRLLLLLPVLFVRGFVTHTITPSTSKFSPWSGRAAVSTNLRVSLPTSIEAETKDYGDPKKPNINGGVRISQDYLTLPRHSNPDVNEVLANTETTIRQLHVHSRQIQQKTIEAAKEAGRLHEKVYANNYVDLAKVDTVGMDYDYTIVTYTEELLDLIYDMALNRLVTSRQYPVEMLDSGLKFDPFFSIRGLAVDIKTGWVCHLSSTHKVAVAFEGRKRVPTSRIYAEYRGKRGMPPAERKRRLRPLNDLFSMSECCLIADTVQFFKDRAIPFNAQNIMNDVLKAIGETHISGDFHRIVANNPAKYFEPTPHLQQVVRNLKDAGKRLIFVSNSPFWYVDAGMRYTFGDEWRDDWDVIVTSAGKPSFYTDDSRPFREVCQETRRLKFKPIDRFEKGSVYTEGCLSELTRLMDWSKPKKQDGVEINSEITSGATAVASNVLYIGDSLFADLVDAKREFSWTTAAVVPEIGFELEIQDQNDFVLAQRTSEILLSALRMVQEEMGIAMHTEEDVQVLNRMERLVSKWRDREIESLGNPFGSVFRARYEPSLFAHSLRRYCDLYMPSVSSLRNYSPQHRFYPEQNHKLLAHEIKNTPNCWDIEDVMECDAVALYNDNDSA</sequence>
<gene>
    <name evidence="6" type="ORF">ACOF00016_LOCUS683</name>
</gene>
<comment type="similarity">
    <text evidence="1">Belongs to the 5'(3')-deoxyribonucleotidase family.</text>
</comment>
<dbReference type="PANTHER" id="PTHR12103:SF12">
    <property type="entry name" value="FI20020P1"/>
    <property type="match status" value="1"/>
</dbReference>
<evidence type="ECO:0000256" key="3">
    <source>
        <dbReference type="ARBA" id="ARBA00022801"/>
    </source>
</evidence>
<dbReference type="AlphaFoldDB" id="A0A7S3NZY5"/>
<accession>A0A7S3NZY5</accession>
<evidence type="ECO:0000313" key="6">
    <source>
        <dbReference type="EMBL" id="CAE0402393.1"/>
    </source>
</evidence>
<proteinExistence type="inferred from homology"/>
<feature type="signal peptide" evidence="5">
    <location>
        <begin position="1"/>
        <end position="22"/>
    </location>
</feature>
<dbReference type="Pfam" id="PF05761">
    <property type="entry name" value="5_nucleotid"/>
    <property type="match status" value="2"/>
</dbReference>
<keyword evidence="4" id="KW-0460">Magnesium</keyword>
<dbReference type="SUPFAM" id="SSF56784">
    <property type="entry name" value="HAD-like"/>
    <property type="match status" value="1"/>
</dbReference>
<reference evidence="6" key="1">
    <citation type="submission" date="2021-01" db="EMBL/GenBank/DDBJ databases">
        <authorList>
            <person name="Corre E."/>
            <person name="Pelletier E."/>
            <person name="Niang G."/>
            <person name="Scheremetjew M."/>
            <person name="Finn R."/>
            <person name="Kale V."/>
            <person name="Holt S."/>
            <person name="Cochrane G."/>
            <person name="Meng A."/>
            <person name="Brown T."/>
            <person name="Cohen L."/>
        </authorList>
    </citation>
    <scope>NUCLEOTIDE SEQUENCE</scope>
    <source>
        <strain evidence="6">CCMP127</strain>
    </source>
</reference>
<evidence type="ECO:0000256" key="5">
    <source>
        <dbReference type="SAM" id="SignalP"/>
    </source>
</evidence>
<name>A0A7S3NZY5_9STRA</name>
<keyword evidence="3" id="KW-0378">Hydrolase</keyword>
<dbReference type="GO" id="GO:0046872">
    <property type="term" value="F:metal ion binding"/>
    <property type="evidence" value="ECO:0007669"/>
    <property type="project" value="UniProtKB-KW"/>
</dbReference>
<evidence type="ECO:0008006" key="7">
    <source>
        <dbReference type="Google" id="ProtNLM"/>
    </source>
</evidence>
<dbReference type="Gene3D" id="3.40.50.1000">
    <property type="entry name" value="HAD superfamily/HAD-like"/>
    <property type="match status" value="1"/>
</dbReference>
<dbReference type="InterPro" id="IPR036412">
    <property type="entry name" value="HAD-like_sf"/>
</dbReference>